<evidence type="ECO:0000313" key="2">
    <source>
        <dbReference type="EMBL" id="AIT99574.1"/>
    </source>
</evidence>
<keyword evidence="1" id="KW-0812">Transmembrane</keyword>
<keyword evidence="2" id="KW-0496">Mitochondrion</keyword>
<dbReference type="AlphaFoldDB" id="A0A097KZS3"/>
<dbReference type="RefSeq" id="YP_009107240.1">
    <property type="nucleotide sequence ID" value="NC_025570.1"/>
</dbReference>
<geneLocation type="mitochondrion" evidence="2"/>
<organism evidence="2">
    <name type="scientific">Aspergillus ustus</name>
    <dbReference type="NCBI Taxonomy" id="40382"/>
    <lineage>
        <taxon>Eukaryota</taxon>
        <taxon>Fungi</taxon>
        <taxon>Dikarya</taxon>
        <taxon>Ascomycota</taxon>
        <taxon>Pezizomycotina</taxon>
        <taxon>Eurotiomycetes</taxon>
        <taxon>Eurotiomycetidae</taxon>
        <taxon>Eurotiales</taxon>
        <taxon>Aspergillaceae</taxon>
        <taxon>Aspergillus</taxon>
        <taxon>Aspergillus subgen. Nidulantes</taxon>
    </lineage>
</organism>
<name>A0A097KZS3_ASPUT</name>
<dbReference type="GeneID" id="22161866"/>
<keyword evidence="1" id="KW-1133">Transmembrane helix</keyword>
<proteinExistence type="predicted"/>
<sequence>MKKHLIKFKSYILLKFELYKYKMLDKLTDPCSYYTRYELKFIIKNGLNSILSTLDLYWLLSYLNYLPTFILSSLFIIRYLVEFLSTWFIPRLNLLFVKWTSLICQFRCLISKIKSNPIIVPTIANVNPESSNDVKKHFLEGNISMVEASNFFLDLNIKIQELNQEGMKLEKFQNREVVFKNLKGLTNRESILNDYFKRYNKLLIEIEKVKSLNHRGFKIRSLLFSDQLCKQFYDIQNEKDKYIGSRLIISRAK</sequence>
<protein>
    <submittedName>
        <fullName evidence="2">Uncharacterized protein</fullName>
    </submittedName>
</protein>
<feature type="transmembrane region" description="Helical" evidence="1">
    <location>
        <begin position="69"/>
        <end position="89"/>
    </location>
</feature>
<reference evidence="2" key="1">
    <citation type="submission" date="2014-07" db="EMBL/GenBank/DDBJ databases">
        <title>The complete mitochondrial genome of Aspergillus ustus.</title>
        <authorList>
            <person name="Ruan Z."/>
            <person name="Yu D."/>
        </authorList>
    </citation>
    <scope>NUCLEOTIDE SEQUENCE</scope>
    <source>
        <strain evidence="2">3.3904</strain>
    </source>
</reference>
<accession>A0A097KZS3</accession>
<keyword evidence="1" id="KW-0472">Membrane</keyword>
<dbReference type="EMBL" id="KM245566">
    <property type="protein sequence ID" value="AIT99574.1"/>
    <property type="molecule type" value="Genomic_DNA"/>
</dbReference>
<evidence type="ECO:0000256" key="1">
    <source>
        <dbReference type="SAM" id="Phobius"/>
    </source>
</evidence>
<gene>
    <name evidence="2" type="primary">orf253</name>
</gene>